<dbReference type="Proteomes" id="UP001166286">
    <property type="component" value="Unassembled WGS sequence"/>
</dbReference>
<proteinExistence type="predicted"/>
<feature type="repeat" description="WD" evidence="5">
    <location>
        <begin position="230"/>
        <end position="271"/>
    </location>
</feature>
<dbReference type="InterPro" id="IPR001680">
    <property type="entry name" value="WD40_rpt"/>
</dbReference>
<evidence type="ECO:0000256" key="1">
    <source>
        <dbReference type="ARBA" id="ARBA00004123"/>
    </source>
</evidence>
<dbReference type="GO" id="GO:0000278">
    <property type="term" value="P:mitotic cell cycle"/>
    <property type="evidence" value="ECO:0007669"/>
    <property type="project" value="TreeGrafter"/>
</dbReference>
<dbReference type="InterPro" id="IPR015943">
    <property type="entry name" value="WD40/YVTN_repeat-like_dom_sf"/>
</dbReference>
<feature type="domain" description="WDHD1/CFT4 helical bundle" evidence="8">
    <location>
        <begin position="729"/>
        <end position="833"/>
    </location>
</feature>
<dbReference type="PANTHER" id="PTHR19932:SF10">
    <property type="entry name" value="WD REPEAT AND HMG-BOX DNA-BINDING PROTEIN 1"/>
    <property type="match status" value="1"/>
</dbReference>
<dbReference type="Pfam" id="PF20946">
    <property type="entry name" value="Ctf4_C"/>
    <property type="match status" value="1"/>
</dbReference>
<feature type="region of interest" description="Disordered" evidence="6">
    <location>
        <begin position="324"/>
        <end position="362"/>
    </location>
</feature>
<feature type="domain" description="WDHD1/CFT4 second beta-propeller" evidence="7">
    <location>
        <begin position="422"/>
        <end position="710"/>
    </location>
</feature>
<dbReference type="InterPro" id="IPR057646">
    <property type="entry name" value="WD40_WDHD1_1st"/>
</dbReference>
<evidence type="ECO:0000256" key="3">
    <source>
        <dbReference type="ARBA" id="ARBA00022737"/>
    </source>
</evidence>
<dbReference type="PROSITE" id="PS50294">
    <property type="entry name" value="WD_REPEATS_REGION"/>
    <property type="match status" value="1"/>
</dbReference>
<evidence type="ECO:0000256" key="2">
    <source>
        <dbReference type="ARBA" id="ARBA00022574"/>
    </source>
</evidence>
<evidence type="ECO:0000313" key="10">
    <source>
        <dbReference type="EMBL" id="KAK0508248.1"/>
    </source>
</evidence>
<evidence type="ECO:0000256" key="6">
    <source>
        <dbReference type="SAM" id="MobiDB-lite"/>
    </source>
</evidence>
<dbReference type="PROSITE" id="PS50082">
    <property type="entry name" value="WD_REPEATS_2"/>
    <property type="match status" value="1"/>
</dbReference>
<dbReference type="InterPro" id="IPR019775">
    <property type="entry name" value="WD40_repeat_CS"/>
</dbReference>
<protein>
    <recommendedName>
        <fullName evidence="12">Minichromosome loss protein Mcl1 middle region domain-containing protein</fullName>
    </recommendedName>
</protein>
<evidence type="ECO:0000256" key="4">
    <source>
        <dbReference type="ARBA" id="ARBA00023242"/>
    </source>
</evidence>
<dbReference type="PROSITE" id="PS00678">
    <property type="entry name" value="WD_REPEATS_1"/>
    <property type="match status" value="1"/>
</dbReference>
<dbReference type="GO" id="GO:0043596">
    <property type="term" value="C:nuclear replication fork"/>
    <property type="evidence" value="ECO:0007669"/>
    <property type="project" value="TreeGrafter"/>
</dbReference>
<keyword evidence="4" id="KW-0539">Nucleus</keyword>
<comment type="subcellular location">
    <subcellularLocation>
        <location evidence="1">Nucleus</location>
    </subcellularLocation>
</comment>
<dbReference type="SMART" id="SM00320">
    <property type="entry name" value="WD40"/>
    <property type="match status" value="7"/>
</dbReference>
<sequence length="839" mass="93468">MATVTQQRIRGRPAHPSGPTFLTYTPNGKQLVTAGSNNVVRVYETGSDGEPTNLDDCQENNTAIAATNDFFLTGSEDGTVCMYSLHTFTYEKMLTRCTLPIRDIALSPDGQWAAVASDELEVKIVNITDTYRVLYLRDLPKPVKHLSYDPSGTYIAASCTDGIIYIYSLSTEEPDLIRKVDGLIRSLETESVSSSRAAWHPDGRAFAAPTATRDIQVLSSGDGERQRAFSGGHIGDITALAWSPNGAMLLTASSDRNIVLWDTKTQKILARYEYPNVINIAWHPYENIVSLVTSDGELFIYTKFLQPEVVPLLEKTLQPAPFIRDPLAETSGNARKPLTNGVKDNADPRGRRRGTPDSLDEILGPALCDEGDDFVSDDDGAGYLDEVNGHGKRGNAHLDAIDIFDGKRRATYQAFQPTIHHSFQPGSTPWRGNRKYLCLNLTGFVWTVDQDTHHTVTVEFYDREFHRDFHFTDPYLYDKACLNENGTLFSCSPANGNPAMVFYRPHETWTTRADWRTQLPAGEDVTSISLSDSYVVVTTSADYVRVFTLYGTPFRVYRQKSSPTVTCASWRDYVLTMGNGPVGGDGSTKLLYTIENIKRDEICQSEDIVALTEGAKVKSVFFSDDGDPCIYDSTGVLLILQHWRSPGQARWVPVLDTKQLDRLASGKKEESYWPVAVAHEKFHCIILKGGDQYPYFPKPLLSEFDFKIPCQTFTPPEDAENPTALEGPKLEESFVRSSLMLSLLEDLVSSTNATHSQRTELSRREIGVDKALLQLLNVECREGEERGMKALEIVELMRDRSGKMVEAAGKVAGRYGRTVLQEKIAELAEKRLMGIEDEG</sequence>
<organism evidence="10 11">
    <name type="scientific">Cladonia borealis</name>
    <dbReference type="NCBI Taxonomy" id="184061"/>
    <lineage>
        <taxon>Eukaryota</taxon>
        <taxon>Fungi</taxon>
        <taxon>Dikarya</taxon>
        <taxon>Ascomycota</taxon>
        <taxon>Pezizomycotina</taxon>
        <taxon>Lecanoromycetes</taxon>
        <taxon>OSLEUM clade</taxon>
        <taxon>Lecanoromycetidae</taxon>
        <taxon>Lecanorales</taxon>
        <taxon>Lecanorineae</taxon>
        <taxon>Cladoniaceae</taxon>
        <taxon>Cladonia</taxon>
    </lineage>
</organism>
<keyword evidence="3" id="KW-0677">Repeat</keyword>
<evidence type="ECO:0000256" key="5">
    <source>
        <dbReference type="PROSITE-ProRule" id="PRU00221"/>
    </source>
</evidence>
<dbReference type="GO" id="GO:0003682">
    <property type="term" value="F:chromatin binding"/>
    <property type="evidence" value="ECO:0007669"/>
    <property type="project" value="TreeGrafter"/>
</dbReference>
<dbReference type="Pfam" id="PF12341">
    <property type="entry name" value="Mcl1_mid"/>
    <property type="match status" value="1"/>
</dbReference>
<reference evidence="10" key="1">
    <citation type="submission" date="2023-03" db="EMBL/GenBank/DDBJ databases">
        <title>Complete genome of Cladonia borealis.</title>
        <authorList>
            <person name="Park H."/>
        </authorList>
    </citation>
    <scope>NUCLEOTIDE SEQUENCE</scope>
    <source>
        <strain evidence="10">ANT050790</strain>
    </source>
</reference>
<feature type="region of interest" description="Disordered" evidence="6">
    <location>
        <begin position="1"/>
        <end position="22"/>
    </location>
</feature>
<dbReference type="PANTHER" id="PTHR19932">
    <property type="entry name" value="WD REPEAT AND HMG-BOX DNA BINDING PROTEIN"/>
    <property type="match status" value="1"/>
</dbReference>
<evidence type="ECO:0000259" key="8">
    <source>
        <dbReference type="Pfam" id="PF20946"/>
    </source>
</evidence>
<evidence type="ECO:0000313" key="11">
    <source>
        <dbReference type="Proteomes" id="UP001166286"/>
    </source>
</evidence>
<dbReference type="GO" id="GO:0006281">
    <property type="term" value="P:DNA repair"/>
    <property type="evidence" value="ECO:0007669"/>
    <property type="project" value="TreeGrafter"/>
</dbReference>
<dbReference type="InterPro" id="IPR022100">
    <property type="entry name" value="WDHD1/CFT4_beta-prop_2nd"/>
</dbReference>
<dbReference type="InterPro" id="IPR036322">
    <property type="entry name" value="WD40_repeat_dom_sf"/>
</dbReference>
<dbReference type="AlphaFoldDB" id="A0AA39QSB3"/>
<keyword evidence="11" id="KW-1185">Reference proteome</keyword>
<dbReference type="GO" id="GO:0006261">
    <property type="term" value="P:DNA-templated DNA replication"/>
    <property type="evidence" value="ECO:0007669"/>
    <property type="project" value="TreeGrafter"/>
</dbReference>
<dbReference type="SUPFAM" id="SSF50978">
    <property type="entry name" value="WD40 repeat-like"/>
    <property type="match status" value="1"/>
</dbReference>
<dbReference type="EMBL" id="JAFEKC020000021">
    <property type="protein sequence ID" value="KAK0508248.1"/>
    <property type="molecule type" value="Genomic_DNA"/>
</dbReference>
<dbReference type="Pfam" id="PF24817">
    <property type="entry name" value="WD40_WDHD1_1st"/>
    <property type="match status" value="1"/>
</dbReference>
<evidence type="ECO:0000259" key="9">
    <source>
        <dbReference type="Pfam" id="PF24817"/>
    </source>
</evidence>
<dbReference type="SUPFAM" id="SSF82171">
    <property type="entry name" value="DPP6 N-terminal domain-like"/>
    <property type="match status" value="1"/>
</dbReference>
<dbReference type="InterPro" id="IPR048591">
    <property type="entry name" value="WDHD1/CFT4_hel"/>
</dbReference>
<name>A0AA39QSB3_9LECA</name>
<accession>A0AA39QSB3</accession>
<dbReference type="Gene3D" id="2.130.10.10">
    <property type="entry name" value="YVTN repeat-like/Quinoprotein amine dehydrogenase"/>
    <property type="match status" value="2"/>
</dbReference>
<keyword evidence="2 5" id="KW-0853">WD repeat</keyword>
<evidence type="ECO:0008006" key="12">
    <source>
        <dbReference type="Google" id="ProtNLM"/>
    </source>
</evidence>
<gene>
    <name evidence="10" type="ORF">JMJ35_009332</name>
</gene>
<feature type="domain" description="WDHD1 first WD40" evidence="9">
    <location>
        <begin position="12"/>
        <end position="298"/>
    </location>
</feature>
<comment type="caution">
    <text evidence="10">The sequence shown here is derived from an EMBL/GenBank/DDBJ whole genome shotgun (WGS) entry which is preliminary data.</text>
</comment>
<evidence type="ECO:0000259" key="7">
    <source>
        <dbReference type="Pfam" id="PF12341"/>
    </source>
</evidence>